<sequence>MRTTVGLRFLYGYMNYDKQPINIDEQLALLQNRGLMIGDIVTAKLQLRNISYFRIASYLRYMEEDQLHHLYKSGSTFEQAINLYLFDKELRQLIFKAIQDIEISLRTKMIQMFSMEHGAFWFMDSSLFKNEEFYEGCLDNIKKEVSRSNEDFIKEHSQKYTYPALPPVWKTLEVVSFGTLSKLFCLFKDNRLKKQVARELGLPQYTYLESWIRCITVLRNCCAHHARIWNRRFALKPQLPNRLPLQWITPSQKPIKLYHQLCTLLYLEQTITPCMDLKSSLFKLFAEYPNVDLHAMGFPQGWENEPLWRL</sequence>
<evidence type="ECO:0000313" key="1">
    <source>
        <dbReference type="EMBL" id="RGX95505.1"/>
    </source>
</evidence>
<dbReference type="AlphaFoldDB" id="A0AA92ULR2"/>
<accession>A0AA92ULR2</accession>
<dbReference type="Proteomes" id="UP000285604">
    <property type="component" value="Unassembled WGS sequence"/>
</dbReference>
<dbReference type="Pfam" id="PF07751">
    <property type="entry name" value="Abi_2"/>
    <property type="match status" value="1"/>
</dbReference>
<reference evidence="1 2" key="1">
    <citation type="submission" date="2018-08" db="EMBL/GenBank/DDBJ databases">
        <title>A genome reference for cultivated species of the human gut microbiota.</title>
        <authorList>
            <person name="Zou Y."/>
            <person name="Xue W."/>
            <person name="Luo G."/>
        </authorList>
    </citation>
    <scope>NUCLEOTIDE SEQUENCE [LARGE SCALE GENOMIC DNA]</scope>
    <source>
        <strain evidence="1 2">OF03-3</strain>
    </source>
</reference>
<dbReference type="EMBL" id="QSCI01000026">
    <property type="protein sequence ID" value="RGX95505.1"/>
    <property type="molecule type" value="Genomic_DNA"/>
</dbReference>
<proteinExistence type="predicted"/>
<dbReference type="InterPro" id="IPR011664">
    <property type="entry name" value="Abi_system_AbiD/AbiF-like"/>
</dbReference>
<protein>
    <submittedName>
        <fullName evidence="1">Abi family protein</fullName>
    </submittedName>
</protein>
<comment type="caution">
    <text evidence="1">The sequence shown here is derived from an EMBL/GenBank/DDBJ whole genome shotgun (WGS) entry which is preliminary data.</text>
</comment>
<evidence type="ECO:0000313" key="2">
    <source>
        <dbReference type="Proteomes" id="UP000285604"/>
    </source>
</evidence>
<name>A0AA92ULR2_9BACT</name>
<gene>
    <name evidence="1" type="ORF">DXA63_07445</name>
</gene>
<organism evidence="1 2">
    <name type="scientific">Segatella copri</name>
    <dbReference type="NCBI Taxonomy" id="165179"/>
    <lineage>
        <taxon>Bacteria</taxon>
        <taxon>Pseudomonadati</taxon>
        <taxon>Bacteroidota</taxon>
        <taxon>Bacteroidia</taxon>
        <taxon>Bacteroidales</taxon>
        <taxon>Prevotellaceae</taxon>
        <taxon>Segatella</taxon>
    </lineage>
</organism>